<dbReference type="SUPFAM" id="SSF101116">
    <property type="entry name" value="Flagellar export chaperone FliS"/>
    <property type="match status" value="1"/>
</dbReference>
<keyword evidence="3 6" id="KW-0963">Cytoplasm</keyword>
<protein>
    <recommendedName>
        <fullName evidence="6">Flagellar secretion chaperone FliS</fullName>
    </recommendedName>
</protein>
<evidence type="ECO:0000256" key="2">
    <source>
        <dbReference type="ARBA" id="ARBA00008787"/>
    </source>
</evidence>
<dbReference type="Proteomes" id="UP000254771">
    <property type="component" value="Unassembled WGS sequence"/>
</dbReference>
<name>A0A370DJN0_9GAMM</name>
<dbReference type="Pfam" id="PF02561">
    <property type="entry name" value="FliS"/>
    <property type="match status" value="1"/>
</dbReference>
<dbReference type="PANTHER" id="PTHR34773:SF1">
    <property type="entry name" value="FLAGELLAR SECRETION CHAPERONE FLIS"/>
    <property type="match status" value="1"/>
</dbReference>
<dbReference type="GO" id="GO:0005829">
    <property type="term" value="C:cytosol"/>
    <property type="evidence" value="ECO:0007669"/>
    <property type="project" value="UniProtKB-SubCell"/>
</dbReference>
<dbReference type="InterPro" id="IPR036584">
    <property type="entry name" value="FliS_sf"/>
</dbReference>
<keyword evidence="8" id="KW-1185">Reference proteome</keyword>
<dbReference type="CDD" id="cd16098">
    <property type="entry name" value="FliS"/>
    <property type="match status" value="1"/>
</dbReference>
<dbReference type="GO" id="GO:0071973">
    <property type="term" value="P:bacterial-type flagellum-dependent cell motility"/>
    <property type="evidence" value="ECO:0007669"/>
    <property type="project" value="TreeGrafter"/>
</dbReference>
<comment type="similarity">
    <text evidence="2 6">Belongs to the FliS family.</text>
</comment>
<dbReference type="InterPro" id="IPR003713">
    <property type="entry name" value="FliS"/>
</dbReference>
<keyword evidence="4 6" id="KW-1005">Bacterial flagellum biogenesis</keyword>
<evidence type="ECO:0000256" key="5">
    <source>
        <dbReference type="ARBA" id="ARBA00023186"/>
    </source>
</evidence>
<dbReference type="EMBL" id="QFXE01000014">
    <property type="protein sequence ID" value="RDH85112.1"/>
    <property type="molecule type" value="Genomic_DNA"/>
</dbReference>
<evidence type="ECO:0000256" key="6">
    <source>
        <dbReference type="PIRNR" id="PIRNR039090"/>
    </source>
</evidence>
<gene>
    <name evidence="7" type="primary">fliS</name>
    <name evidence="7" type="ORF">DIZ78_11910</name>
</gene>
<dbReference type="PANTHER" id="PTHR34773">
    <property type="entry name" value="FLAGELLAR SECRETION CHAPERONE FLIS"/>
    <property type="match status" value="1"/>
</dbReference>
<evidence type="ECO:0000256" key="4">
    <source>
        <dbReference type="ARBA" id="ARBA00022795"/>
    </source>
</evidence>
<dbReference type="Gene3D" id="1.20.120.340">
    <property type="entry name" value="Flagellar protein FliS"/>
    <property type="match status" value="1"/>
</dbReference>
<keyword evidence="7" id="KW-0282">Flagellum</keyword>
<keyword evidence="5" id="KW-0143">Chaperone</keyword>
<sequence length="144" mass="15730">MSLNHKRGAQQYGSVATGSEVDYATPHRLVQMLMEGALDKIAIAKGHMDRSEPEPKGRHITWAISIINGLRGSLDLKAGGEIAANLDNLYEYMVRRLTESNLTNDQAILDEVSGLLLEIKSAWDVIPEDVKRGSQLSDKANSAA</sequence>
<organism evidence="7 8">
    <name type="scientific">endosymbiont of Escarpia spicata</name>
    <dbReference type="NCBI Taxonomy" id="2200908"/>
    <lineage>
        <taxon>Bacteria</taxon>
        <taxon>Pseudomonadati</taxon>
        <taxon>Pseudomonadota</taxon>
        <taxon>Gammaproteobacteria</taxon>
        <taxon>sulfur-oxidizing symbionts</taxon>
    </lineage>
</organism>
<evidence type="ECO:0000256" key="3">
    <source>
        <dbReference type="ARBA" id="ARBA00022490"/>
    </source>
</evidence>
<dbReference type="GO" id="GO:0044780">
    <property type="term" value="P:bacterial-type flagellum assembly"/>
    <property type="evidence" value="ECO:0007669"/>
    <property type="project" value="InterPro"/>
</dbReference>
<comment type="subcellular location">
    <subcellularLocation>
        <location evidence="1 6">Cytoplasm</location>
        <location evidence="1 6">Cytosol</location>
    </subcellularLocation>
</comment>
<evidence type="ECO:0000313" key="7">
    <source>
        <dbReference type="EMBL" id="RDH85112.1"/>
    </source>
</evidence>
<keyword evidence="7" id="KW-0969">Cilium</keyword>
<comment type="caution">
    <text evidence="7">The sequence shown here is derived from an EMBL/GenBank/DDBJ whole genome shotgun (WGS) entry which is preliminary data.</text>
</comment>
<accession>A0A370DJN0</accession>
<dbReference type="PIRSF" id="PIRSF039090">
    <property type="entry name" value="Flis"/>
    <property type="match status" value="1"/>
</dbReference>
<proteinExistence type="inferred from homology"/>
<dbReference type="NCBIfam" id="TIGR00208">
    <property type="entry name" value="fliS"/>
    <property type="match status" value="1"/>
</dbReference>
<reference evidence="7 8" key="1">
    <citation type="journal article" date="2018" name="ISME J.">
        <title>Endosymbiont genomes yield clues of tubeworm success.</title>
        <authorList>
            <person name="Li Y."/>
            <person name="Liles M.R."/>
            <person name="Halanych K.M."/>
        </authorList>
    </citation>
    <scope>NUCLEOTIDE SEQUENCE [LARGE SCALE GENOMIC DNA]</scope>
    <source>
        <strain evidence="7">A1462</strain>
    </source>
</reference>
<evidence type="ECO:0000256" key="1">
    <source>
        <dbReference type="ARBA" id="ARBA00004514"/>
    </source>
</evidence>
<keyword evidence="7" id="KW-0966">Cell projection</keyword>
<dbReference type="AlphaFoldDB" id="A0A370DJN0"/>
<evidence type="ECO:0000313" key="8">
    <source>
        <dbReference type="Proteomes" id="UP000254771"/>
    </source>
</evidence>